<dbReference type="InterPro" id="IPR008183">
    <property type="entry name" value="Aldose_1/G6P_1-epimerase"/>
</dbReference>
<dbReference type="PROSITE" id="PS00545">
    <property type="entry name" value="ALDOSE_1_EPIMERASE"/>
    <property type="match status" value="1"/>
</dbReference>
<dbReference type="InterPro" id="IPR047215">
    <property type="entry name" value="Galactose_mutarotase-like"/>
</dbReference>
<dbReference type="Proteomes" id="UP000249645">
    <property type="component" value="Unassembled WGS sequence"/>
</dbReference>
<evidence type="ECO:0000256" key="10">
    <source>
        <dbReference type="ARBA" id="ARBA00023277"/>
    </source>
</evidence>
<dbReference type="PROSITE" id="PS51257">
    <property type="entry name" value="PROKAR_LIPOPROTEIN"/>
    <property type="match status" value="1"/>
</dbReference>
<sequence>MKKSVLPLLGFICLIASCKNDPKGEKSANDSSIVTNTQSLKINDWGTYDNKPVFEYVLTNGKGSVVTLSNYGATVTGWTFPDKEGNNSQIVIGFDSLSGYLQHPPYFGATIGRFGNRIAKGKFKLEGKEYTVATNDGANHLHGGKIGFDKVIWEAIIPDSTKPAIDFHYVSKDGEEGYPGNLDVTVHYVLTDDNELKITYDATTDKPTIINMTNHSYFNLSGNLENTVLGETLQINADKYTPVSNLIPTGQLLSVKGTPYDFTTPHTIGEMIAKTDSCYDHNFVLNTNGDISKPAAVLSDAKTGRELTLYTTNIGVQVYTSCYLKGEYTAHNNQKTVKFAAVTLETQHYPDAPNQPTFPSVELKPGEKYHQETIYKIALKK</sequence>
<evidence type="ECO:0000256" key="7">
    <source>
        <dbReference type="ARBA" id="ARBA00014165"/>
    </source>
</evidence>
<evidence type="ECO:0000313" key="15">
    <source>
        <dbReference type="EMBL" id="PZP42241.1"/>
    </source>
</evidence>
<keyword evidence="8" id="KW-0106">Calcium</keyword>
<comment type="catalytic activity">
    <reaction evidence="1 11">
        <text>alpha-D-glucose = beta-D-glucose</text>
        <dbReference type="Rhea" id="RHEA:10264"/>
        <dbReference type="ChEBI" id="CHEBI:15903"/>
        <dbReference type="ChEBI" id="CHEBI:17925"/>
        <dbReference type="EC" id="5.1.3.3"/>
    </reaction>
</comment>
<comment type="caution">
    <text evidence="15">The sequence shown here is derived from an EMBL/GenBank/DDBJ whole genome shotgun (WGS) entry which is preliminary data.</text>
</comment>
<evidence type="ECO:0000256" key="4">
    <source>
        <dbReference type="ARBA" id="ARBA00006206"/>
    </source>
</evidence>
<dbReference type="InterPro" id="IPR011013">
    <property type="entry name" value="Gal_mutarotase_sf_dom"/>
</dbReference>
<keyword evidence="9 11" id="KW-0413">Isomerase</keyword>
<feature type="active site" description="Proton donor" evidence="12">
    <location>
        <position position="215"/>
    </location>
</feature>
<proteinExistence type="inferred from homology"/>
<evidence type="ECO:0000256" key="13">
    <source>
        <dbReference type="PIRSR" id="PIRSR005096-2"/>
    </source>
</evidence>
<evidence type="ECO:0000313" key="16">
    <source>
        <dbReference type="Proteomes" id="UP000249645"/>
    </source>
</evidence>
<dbReference type="GO" id="GO:0033499">
    <property type="term" value="P:galactose catabolic process via UDP-galactose, Leloir pathway"/>
    <property type="evidence" value="ECO:0007669"/>
    <property type="project" value="TreeGrafter"/>
</dbReference>
<gene>
    <name evidence="15" type="ORF">DI598_17150</name>
</gene>
<evidence type="ECO:0000256" key="6">
    <source>
        <dbReference type="ARBA" id="ARBA00013185"/>
    </source>
</evidence>
<keyword evidence="10 11" id="KW-0119">Carbohydrate metabolism</keyword>
<name>A0A2W5EDX0_9SPHI</name>
<evidence type="ECO:0000256" key="14">
    <source>
        <dbReference type="PIRSR" id="PIRSR005096-3"/>
    </source>
</evidence>
<dbReference type="UniPathway" id="UPA00242"/>
<comment type="similarity">
    <text evidence="4 11">Belongs to the aldose epimerase family.</text>
</comment>
<evidence type="ECO:0000256" key="9">
    <source>
        <dbReference type="ARBA" id="ARBA00023235"/>
    </source>
</evidence>
<organism evidence="15 16">
    <name type="scientific">Pseudopedobacter saltans</name>
    <dbReference type="NCBI Taxonomy" id="151895"/>
    <lineage>
        <taxon>Bacteria</taxon>
        <taxon>Pseudomonadati</taxon>
        <taxon>Bacteroidota</taxon>
        <taxon>Sphingobacteriia</taxon>
        <taxon>Sphingobacteriales</taxon>
        <taxon>Sphingobacteriaceae</taxon>
        <taxon>Pseudopedobacter</taxon>
    </lineage>
</organism>
<dbReference type="AlphaFoldDB" id="A0A2W5EDX0"/>
<dbReference type="GO" id="GO:0006006">
    <property type="term" value="P:glucose metabolic process"/>
    <property type="evidence" value="ECO:0007669"/>
    <property type="project" value="TreeGrafter"/>
</dbReference>
<evidence type="ECO:0000256" key="1">
    <source>
        <dbReference type="ARBA" id="ARBA00001614"/>
    </source>
</evidence>
<comment type="pathway">
    <text evidence="3 11">Carbohydrate metabolism; hexose metabolism.</text>
</comment>
<dbReference type="InterPro" id="IPR018052">
    <property type="entry name" value="Ald1_epimerase_CS"/>
</dbReference>
<dbReference type="EC" id="5.1.3.3" evidence="6 11"/>
<evidence type="ECO:0000256" key="2">
    <source>
        <dbReference type="ARBA" id="ARBA00001913"/>
    </source>
</evidence>
<dbReference type="GO" id="GO:0004034">
    <property type="term" value="F:aldose 1-epimerase activity"/>
    <property type="evidence" value="ECO:0007669"/>
    <property type="project" value="UniProtKB-EC"/>
</dbReference>
<reference evidence="15 16" key="1">
    <citation type="submission" date="2017-11" db="EMBL/GenBank/DDBJ databases">
        <title>Infants hospitalized years apart are colonized by the same room-sourced microbial strains.</title>
        <authorList>
            <person name="Brooks B."/>
            <person name="Olm M.R."/>
            <person name="Firek B.A."/>
            <person name="Baker R."/>
            <person name="Thomas B.C."/>
            <person name="Morowitz M.J."/>
            <person name="Banfield J.F."/>
        </authorList>
    </citation>
    <scope>NUCLEOTIDE SEQUENCE [LARGE SCALE GENOMIC DNA]</scope>
    <source>
        <strain evidence="15">S2_009_000_R2_76</strain>
    </source>
</reference>
<feature type="active site" description="Proton acceptor" evidence="12">
    <location>
        <position position="345"/>
    </location>
</feature>
<evidence type="ECO:0000256" key="8">
    <source>
        <dbReference type="ARBA" id="ARBA00022837"/>
    </source>
</evidence>
<comment type="cofactor">
    <cofactor evidence="2">
        <name>Ca(2+)</name>
        <dbReference type="ChEBI" id="CHEBI:29108"/>
    </cofactor>
</comment>
<comment type="subunit">
    <text evidence="5">Monomer.</text>
</comment>
<dbReference type="NCBIfam" id="NF008277">
    <property type="entry name" value="PRK11055.1"/>
    <property type="match status" value="1"/>
</dbReference>
<feature type="binding site" evidence="13">
    <location>
        <position position="280"/>
    </location>
    <ligand>
        <name>beta-D-galactose</name>
        <dbReference type="ChEBI" id="CHEBI:27667"/>
    </ligand>
</feature>
<dbReference type="Gene3D" id="2.70.98.10">
    <property type="match status" value="1"/>
</dbReference>
<evidence type="ECO:0000256" key="3">
    <source>
        <dbReference type="ARBA" id="ARBA00005028"/>
    </source>
</evidence>
<dbReference type="GO" id="GO:0030246">
    <property type="term" value="F:carbohydrate binding"/>
    <property type="evidence" value="ECO:0007669"/>
    <property type="project" value="InterPro"/>
</dbReference>
<accession>A0A2W5EDX0</accession>
<dbReference type="GO" id="GO:0005737">
    <property type="term" value="C:cytoplasm"/>
    <property type="evidence" value="ECO:0007669"/>
    <property type="project" value="TreeGrafter"/>
</dbReference>
<evidence type="ECO:0000256" key="5">
    <source>
        <dbReference type="ARBA" id="ARBA00011245"/>
    </source>
</evidence>
<protein>
    <recommendedName>
        <fullName evidence="7 11">Aldose 1-epimerase</fullName>
        <ecNumber evidence="6 11">5.1.3.3</ecNumber>
    </recommendedName>
</protein>
<dbReference type="InterPro" id="IPR014718">
    <property type="entry name" value="GH-type_carb-bd"/>
</dbReference>
<dbReference type="InterPro" id="IPR015443">
    <property type="entry name" value="Aldose_1-epimerase"/>
</dbReference>
<dbReference type="Pfam" id="PF01263">
    <property type="entry name" value="Aldose_epim"/>
    <property type="match status" value="1"/>
</dbReference>
<dbReference type="PIRSF" id="PIRSF005096">
    <property type="entry name" value="GALM"/>
    <property type="match status" value="1"/>
</dbReference>
<dbReference type="CDD" id="cd09019">
    <property type="entry name" value="galactose_mutarotase_like"/>
    <property type="match status" value="1"/>
</dbReference>
<dbReference type="PANTHER" id="PTHR10091">
    <property type="entry name" value="ALDOSE-1-EPIMERASE"/>
    <property type="match status" value="1"/>
</dbReference>
<dbReference type="SUPFAM" id="SSF74650">
    <property type="entry name" value="Galactose mutarotase-like"/>
    <property type="match status" value="1"/>
</dbReference>
<evidence type="ECO:0000256" key="12">
    <source>
        <dbReference type="PIRSR" id="PIRSR005096-1"/>
    </source>
</evidence>
<dbReference type="EMBL" id="QFOI01000445">
    <property type="protein sequence ID" value="PZP42241.1"/>
    <property type="molecule type" value="Genomic_DNA"/>
</dbReference>
<evidence type="ECO:0000256" key="11">
    <source>
        <dbReference type="PIRNR" id="PIRNR005096"/>
    </source>
</evidence>
<feature type="binding site" evidence="14">
    <location>
        <begin position="215"/>
        <end position="217"/>
    </location>
    <ligand>
        <name>beta-D-galactose</name>
        <dbReference type="ChEBI" id="CHEBI:27667"/>
    </ligand>
</feature>
<feature type="binding site" evidence="14">
    <location>
        <begin position="116"/>
        <end position="117"/>
    </location>
    <ligand>
        <name>beta-D-galactose</name>
        <dbReference type="ChEBI" id="CHEBI:27667"/>
    </ligand>
</feature>
<dbReference type="PANTHER" id="PTHR10091:SF0">
    <property type="entry name" value="GALACTOSE MUTAROTASE"/>
    <property type="match status" value="1"/>
</dbReference>